<evidence type="ECO:0000313" key="3">
    <source>
        <dbReference type="Proteomes" id="UP000551758"/>
    </source>
</evidence>
<comment type="caution">
    <text evidence="2">The sequence shown here is derived from an EMBL/GenBank/DDBJ whole genome shotgun (WGS) entry which is preliminary data.</text>
</comment>
<feature type="compositionally biased region" description="Polar residues" evidence="1">
    <location>
        <begin position="145"/>
        <end position="156"/>
    </location>
</feature>
<evidence type="ECO:0000313" key="2">
    <source>
        <dbReference type="EMBL" id="KAF5922750.1"/>
    </source>
</evidence>
<gene>
    <name evidence="2" type="ORF">HPG69_008124</name>
</gene>
<name>A0A7J7F3Z7_DICBM</name>
<dbReference type="Proteomes" id="UP000551758">
    <property type="component" value="Unassembled WGS sequence"/>
</dbReference>
<dbReference type="EMBL" id="JACDTQ010001388">
    <property type="protein sequence ID" value="KAF5922750.1"/>
    <property type="molecule type" value="Genomic_DNA"/>
</dbReference>
<feature type="region of interest" description="Disordered" evidence="1">
    <location>
        <begin position="121"/>
        <end position="156"/>
    </location>
</feature>
<organism evidence="2 3">
    <name type="scientific">Diceros bicornis minor</name>
    <name type="common">South-central black rhinoceros</name>
    <dbReference type="NCBI Taxonomy" id="77932"/>
    <lineage>
        <taxon>Eukaryota</taxon>
        <taxon>Metazoa</taxon>
        <taxon>Chordata</taxon>
        <taxon>Craniata</taxon>
        <taxon>Vertebrata</taxon>
        <taxon>Euteleostomi</taxon>
        <taxon>Mammalia</taxon>
        <taxon>Eutheria</taxon>
        <taxon>Laurasiatheria</taxon>
        <taxon>Perissodactyla</taxon>
        <taxon>Rhinocerotidae</taxon>
        <taxon>Diceros</taxon>
    </lineage>
</organism>
<reference evidence="2 3" key="1">
    <citation type="journal article" date="2020" name="Mol. Biol. Evol.">
        <title>Interspecific Gene Flow and the Evolution of Specialization in Black and White Rhinoceros.</title>
        <authorList>
            <person name="Moodley Y."/>
            <person name="Westbury M.V."/>
            <person name="Russo I.M."/>
            <person name="Gopalakrishnan S."/>
            <person name="Rakotoarivelo A."/>
            <person name="Olsen R.A."/>
            <person name="Prost S."/>
            <person name="Tunstall T."/>
            <person name="Ryder O.A."/>
            <person name="Dalen L."/>
            <person name="Bruford M.W."/>
        </authorList>
    </citation>
    <scope>NUCLEOTIDE SEQUENCE [LARGE SCALE GENOMIC DNA]</scope>
    <source>
        <strain evidence="2">SBR-YM</strain>
        <tissue evidence="2">Skin</tissue>
    </source>
</reference>
<sequence>MTRVWGGGGRAAGWSPSYRVPTHLPTLCPQLRGTAGGLSGVHERLQTGVLEGCGAEGLLPWLLGVRVLCSWGRAEFWGSTECPGEAKTPCNGHGTCLDGIDRNGTCVCQVWAGQGWGGWQRRGHTDLVNPSPRKTSVAQPARSARTPTGSGLTASQRAGTRCPCVSLAEAGVPSVPVCPSQCAAVCMVCAATGHSGMEAACALRDTLDPTVTKVNSAAGAAGTQ</sequence>
<evidence type="ECO:0000256" key="1">
    <source>
        <dbReference type="SAM" id="MobiDB-lite"/>
    </source>
</evidence>
<protein>
    <submittedName>
        <fullName evidence="2">Uncharacterized protein</fullName>
    </submittedName>
</protein>
<proteinExistence type="predicted"/>
<dbReference type="AlphaFoldDB" id="A0A7J7F3Z7"/>
<accession>A0A7J7F3Z7</accession>
<keyword evidence="3" id="KW-1185">Reference proteome</keyword>